<dbReference type="AlphaFoldDB" id="A0A5C6ZC19"/>
<evidence type="ECO:0000256" key="1">
    <source>
        <dbReference type="SAM" id="SignalP"/>
    </source>
</evidence>
<proteinExistence type="predicted"/>
<accession>A0A5C6ZC19</accession>
<organism evidence="2 3">
    <name type="scientific">Subsaximicrobium wynnwilliamsii</name>
    <dbReference type="NCBI Taxonomy" id="291179"/>
    <lineage>
        <taxon>Bacteria</taxon>
        <taxon>Pseudomonadati</taxon>
        <taxon>Bacteroidota</taxon>
        <taxon>Flavobacteriia</taxon>
        <taxon>Flavobacteriales</taxon>
        <taxon>Flavobacteriaceae</taxon>
        <taxon>Subsaximicrobium</taxon>
    </lineage>
</organism>
<dbReference type="PROSITE" id="PS51257">
    <property type="entry name" value="PROKAR_LIPOPROTEIN"/>
    <property type="match status" value="1"/>
</dbReference>
<evidence type="ECO:0000313" key="3">
    <source>
        <dbReference type="Proteomes" id="UP000321578"/>
    </source>
</evidence>
<evidence type="ECO:0000313" key="2">
    <source>
        <dbReference type="EMBL" id="TXD87178.1"/>
    </source>
</evidence>
<keyword evidence="3" id="KW-1185">Reference proteome</keyword>
<comment type="caution">
    <text evidence="2">The sequence shown here is derived from an EMBL/GenBank/DDBJ whole genome shotgun (WGS) entry which is preliminary data.</text>
</comment>
<name>A0A5C6ZC19_9FLAO</name>
<evidence type="ECO:0008006" key="4">
    <source>
        <dbReference type="Google" id="ProtNLM"/>
    </source>
</evidence>
<gene>
    <name evidence="2" type="ORF">ESY86_17850</name>
</gene>
<feature type="chain" id="PRO_5022997775" description="DUF4878 domain-containing protein" evidence="1">
    <location>
        <begin position="20"/>
        <end position="121"/>
    </location>
</feature>
<protein>
    <recommendedName>
        <fullName evidence="4">DUF4878 domain-containing protein</fullName>
    </recommendedName>
</protein>
<reference evidence="2 3" key="1">
    <citation type="submission" date="2019-08" db="EMBL/GenBank/DDBJ databases">
        <title>Genomes of Subsaximicrobium wynnwilliamsii strains.</title>
        <authorList>
            <person name="Bowman J.P."/>
        </authorList>
    </citation>
    <scope>NUCLEOTIDE SEQUENCE [LARGE SCALE GENOMIC DNA]</scope>
    <source>
        <strain evidence="2 3">2-80-2</strain>
    </source>
</reference>
<dbReference type="Proteomes" id="UP000321578">
    <property type="component" value="Unassembled WGS sequence"/>
</dbReference>
<dbReference type="EMBL" id="VORO01000028">
    <property type="protein sequence ID" value="TXD87178.1"/>
    <property type="molecule type" value="Genomic_DNA"/>
</dbReference>
<keyword evidence="1" id="KW-0732">Signal</keyword>
<dbReference type="OrthoDB" id="1449606at2"/>
<feature type="signal peptide" evidence="1">
    <location>
        <begin position="1"/>
        <end position="19"/>
    </location>
</feature>
<dbReference type="RefSeq" id="WP_147088089.1">
    <property type="nucleotide sequence ID" value="NZ_VORM01000030.1"/>
</dbReference>
<sequence>MKNLLVLAFIMMLLSCSEANDTAPAKVAEIVAESFYQGNDVALKEHTTAEGYANFSNLQKMFAKPKSSKTNFKLIDQDIKDDVAWVKYSTAYDKTPGVFKLVKLDGRWKVTVRTPREQAPF</sequence>